<dbReference type="InterPro" id="IPR012292">
    <property type="entry name" value="Globin/Proto"/>
</dbReference>
<dbReference type="PROSITE" id="PS51384">
    <property type="entry name" value="FAD_FR"/>
    <property type="match status" value="1"/>
</dbReference>
<evidence type="ECO:0000313" key="20">
    <source>
        <dbReference type="Proteomes" id="UP000010716"/>
    </source>
</evidence>
<dbReference type="RefSeq" id="WP_007502571.1">
    <property type="nucleotide sequence ID" value="NZ_AFCE01000051.1"/>
</dbReference>
<evidence type="ECO:0000256" key="7">
    <source>
        <dbReference type="ARBA" id="ARBA00022723"/>
    </source>
</evidence>
<comment type="cofactor">
    <cofactor evidence="15">
        <name>FAD</name>
        <dbReference type="ChEBI" id="CHEBI:57692"/>
    </cofactor>
    <text evidence="15">Binds 1 FAD per subunit.</text>
</comment>
<evidence type="ECO:0000259" key="16">
    <source>
        <dbReference type="PROSITE" id="PS01033"/>
    </source>
</evidence>
<dbReference type="Proteomes" id="UP000825179">
    <property type="component" value="Chromosome"/>
</dbReference>
<reference evidence="18 20" key="1">
    <citation type="journal article" date="2011" name="J. Bacteriol.">
        <title>Draft genome sequence of the thermoalkaliphilic Caldalkalibacillus thermarum strain TA2.A1.</title>
        <authorList>
            <person name="Kalamorz F."/>
            <person name="Keis S."/>
            <person name="McMillan D.G."/>
            <person name="Olsson K."/>
            <person name="Stanton J.A."/>
            <person name="Stockwell P."/>
            <person name="Black M.A."/>
            <person name="Klingeman D.M."/>
            <person name="Land M.L."/>
            <person name="Han C.S."/>
            <person name="Martin S.L."/>
            <person name="Becher S.A."/>
            <person name="Peddie C.J."/>
            <person name="Morgan H.W."/>
            <person name="Matthies D."/>
            <person name="Preiss L."/>
            <person name="Meier T."/>
            <person name="Brown S.D."/>
            <person name="Cook G.M."/>
        </authorList>
    </citation>
    <scope>NUCLEOTIDE SEQUENCE [LARGE SCALE GENOMIC DNA]</scope>
    <source>
        <strain evidence="18 20">TA2.A1</strain>
    </source>
</reference>
<dbReference type="SUPFAM" id="SSF52343">
    <property type="entry name" value="Ferredoxin reductase-like, C-terminal NADP-linked domain"/>
    <property type="match status" value="1"/>
</dbReference>
<keyword evidence="11 15" id="KW-0408">Iron</keyword>
<comment type="catalytic activity">
    <reaction evidence="13 15">
        <text>2 nitric oxide + NADH + 2 O2 = 2 nitrate + NAD(+) + H(+)</text>
        <dbReference type="Rhea" id="RHEA:19469"/>
        <dbReference type="ChEBI" id="CHEBI:15378"/>
        <dbReference type="ChEBI" id="CHEBI:15379"/>
        <dbReference type="ChEBI" id="CHEBI:16480"/>
        <dbReference type="ChEBI" id="CHEBI:17632"/>
        <dbReference type="ChEBI" id="CHEBI:57540"/>
        <dbReference type="ChEBI" id="CHEBI:57945"/>
        <dbReference type="EC" id="1.14.12.17"/>
    </reaction>
</comment>
<keyword evidence="8 15" id="KW-0274">FAD</keyword>
<reference evidence="19" key="3">
    <citation type="submission" date="2021-08" db="EMBL/GenBank/DDBJ databases">
        <authorList>
            <person name="de Jong S."/>
            <person name="van den Broek M."/>
            <person name="Merkel A."/>
            <person name="de la Torre Cortes P."/>
            <person name="Kalamorz F."/>
            <person name="Cook G."/>
            <person name="van Loosdrecht M."/>
            <person name="McMillan D."/>
        </authorList>
    </citation>
    <scope>NUCLEOTIDE SEQUENCE</scope>
    <source>
        <strain evidence="19">TA2.A1</strain>
    </source>
</reference>
<dbReference type="eggNOG" id="COG1017">
    <property type="taxonomic scope" value="Bacteria"/>
</dbReference>
<dbReference type="InterPro" id="IPR001433">
    <property type="entry name" value="OxRdtase_FAD/NAD-bd"/>
</dbReference>
<gene>
    <name evidence="19" type="primary">hmpA</name>
    <name evidence="15" type="synonym">hmp</name>
    <name evidence="18" type="ORF">CathTA2_0389</name>
    <name evidence="19" type="ORF">HUR95_12030</name>
</gene>
<dbReference type="InterPro" id="IPR009050">
    <property type="entry name" value="Globin-like_sf"/>
</dbReference>
<feature type="binding site" evidence="15">
    <location>
        <begin position="206"/>
        <end position="209"/>
    </location>
    <ligand>
        <name>FAD</name>
        <dbReference type="ChEBI" id="CHEBI:57692"/>
    </ligand>
</feature>
<feature type="domain" description="Globin" evidence="16">
    <location>
        <begin position="1"/>
        <end position="138"/>
    </location>
</feature>
<dbReference type="EC" id="1.14.12.17" evidence="15"/>
<evidence type="ECO:0000256" key="12">
    <source>
        <dbReference type="ARBA" id="ARBA00023027"/>
    </source>
</evidence>
<dbReference type="PRINTS" id="PR00410">
    <property type="entry name" value="PHEHYDRXLASE"/>
</dbReference>
<proteinExistence type="inferred from homology"/>
<evidence type="ECO:0000313" key="21">
    <source>
        <dbReference type="Proteomes" id="UP000825179"/>
    </source>
</evidence>
<dbReference type="Gene3D" id="1.10.490.10">
    <property type="entry name" value="Globins"/>
    <property type="match status" value="1"/>
</dbReference>
<dbReference type="Proteomes" id="UP000010716">
    <property type="component" value="Unassembled WGS sequence"/>
</dbReference>
<keyword evidence="9 15" id="KW-0521">NADP</keyword>
<dbReference type="NCBIfam" id="NF009805">
    <property type="entry name" value="PRK13289.1"/>
    <property type="match status" value="1"/>
</dbReference>
<comment type="similarity">
    <text evidence="1 15">In the C-terminal section; belongs to the flavoprotein pyridine nucleotide cytochrome reductase family.</text>
</comment>
<dbReference type="FunFam" id="3.40.50.80:FF:000010">
    <property type="entry name" value="Flavohemoprotein"/>
    <property type="match status" value="1"/>
</dbReference>
<name>F5L3N0_CALTT</name>
<dbReference type="SUPFAM" id="SSF63380">
    <property type="entry name" value="Riboflavin synthase domain-like"/>
    <property type="match status" value="1"/>
</dbReference>
<keyword evidence="21" id="KW-1185">Reference proteome</keyword>
<feature type="binding site" description="proximal binding residue" evidence="15">
    <location>
        <position position="85"/>
    </location>
    <ligand>
        <name>heme b</name>
        <dbReference type="ChEBI" id="CHEBI:60344"/>
    </ligand>
    <ligandPart>
        <name>Fe</name>
        <dbReference type="ChEBI" id="CHEBI:18248"/>
    </ligandPart>
</feature>
<dbReference type="KEGG" id="cthu:HUR95_12030"/>
<dbReference type="PROSITE" id="PS01033">
    <property type="entry name" value="GLOBIN"/>
    <property type="match status" value="1"/>
</dbReference>
<evidence type="ECO:0000256" key="13">
    <source>
        <dbReference type="ARBA" id="ARBA00048649"/>
    </source>
</evidence>
<evidence type="ECO:0000256" key="8">
    <source>
        <dbReference type="ARBA" id="ARBA00022827"/>
    </source>
</evidence>
<dbReference type="SUPFAM" id="SSF46458">
    <property type="entry name" value="Globin-like"/>
    <property type="match status" value="1"/>
</dbReference>
<comment type="domain">
    <text evidence="15">Consists of two distinct domains; an N-terminal heme-containing oxygen-binding domain and a C-terminal reductase domain with binding sites for FAD and NAD(P)H.</text>
</comment>
<dbReference type="Gene3D" id="3.40.50.80">
    <property type="entry name" value="Nucleotide-binding domain of ferredoxin-NADP reductase (FNR) module"/>
    <property type="match status" value="1"/>
</dbReference>
<dbReference type="Pfam" id="PF00970">
    <property type="entry name" value="FAD_binding_6"/>
    <property type="match status" value="1"/>
</dbReference>
<evidence type="ECO:0000256" key="15">
    <source>
        <dbReference type="HAMAP-Rule" id="MF_01252"/>
    </source>
</evidence>
<dbReference type="InterPro" id="IPR039261">
    <property type="entry name" value="FNR_nucleotide-bd"/>
</dbReference>
<dbReference type="EMBL" id="CP082237">
    <property type="protein sequence ID" value="QZT33049.1"/>
    <property type="molecule type" value="Genomic_DNA"/>
</dbReference>
<dbReference type="InterPro" id="IPR023950">
    <property type="entry name" value="Hmp"/>
</dbReference>
<evidence type="ECO:0000256" key="9">
    <source>
        <dbReference type="ARBA" id="ARBA00022857"/>
    </source>
</evidence>
<dbReference type="PRINTS" id="PR00371">
    <property type="entry name" value="FPNCR"/>
</dbReference>
<keyword evidence="4 15" id="KW-0349">Heme</keyword>
<keyword evidence="5 15" id="KW-0561">Oxygen transport</keyword>
<dbReference type="PANTHER" id="PTHR43396">
    <property type="entry name" value="FLAVOHEMOPROTEIN"/>
    <property type="match status" value="1"/>
</dbReference>
<evidence type="ECO:0000256" key="6">
    <source>
        <dbReference type="ARBA" id="ARBA00022630"/>
    </source>
</evidence>
<evidence type="ECO:0000313" key="19">
    <source>
        <dbReference type="EMBL" id="QZT33049.1"/>
    </source>
</evidence>
<accession>F5L3N0</accession>
<feature type="binding site" evidence="15">
    <location>
        <position position="190"/>
    </location>
    <ligand>
        <name>FAD</name>
        <dbReference type="ChEBI" id="CHEBI:57692"/>
    </ligand>
</feature>
<organism evidence="18 20">
    <name type="scientific">Caldalkalibacillus thermarum (strain TA2.A1)</name>
    <dbReference type="NCBI Taxonomy" id="986075"/>
    <lineage>
        <taxon>Bacteria</taxon>
        <taxon>Bacillati</taxon>
        <taxon>Bacillota</taxon>
        <taxon>Bacilli</taxon>
        <taxon>Bacillales</taxon>
        <taxon>Bacillaceae</taxon>
        <taxon>Caldalkalibacillus</taxon>
    </lineage>
</organism>
<dbReference type="GO" id="GO:0046872">
    <property type="term" value="F:metal ion binding"/>
    <property type="evidence" value="ECO:0007669"/>
    <property type="project" value="UniProtKB-KW"/>
</dbReference>
<dbReference type="FunFam" id="1.10.490.10:FF:000003">
    <property type="entry name" value="Flavohemoprotein"/>
    <property type="match status" value="1"/>
</dbReference>
<dbReference type="InterPro" id="IPR017927">
    <property type="entry name" value="FAD-bd_FR_type"/>
</dbReference>
<keyword evidence="6 15" id="KW-0285">Flavoprotein</keyword>
<evidence type="ECO:0000256" key="3">
    <source>
        <dbReference type="ARBA" id="ARBA00022448"/>
    </source>
</evidence>
<dbReference type="AlphaFoldDB" id="F5L3N0"/>
<feature type="domain" description="FAD-binding FR-type" evidence="17">
    <location>
        <begin position="152"/>
        <end position="262"/>
    </location>
</feature>
<dbReference type="GO" id="GO:0009636">
    <property type="term" value="P:response to toxic substance"/>
    <property type="evidence" value="ECO:0007669"/>
    <property type="project" value="UniProtKB-KW"/>
</dbReference>
<keyword evidence="15" id="KW-0216">Detoxification</keyword>
<evidence type="ECO:0000256" key="4">
    <source>
        <dbReference type="ARBA" id="ARBA00022617"/>
    </source>
</evidence>
<dbReference type="CDD" id="cd06184">
    <property type="entry name" value="flavohem_like_fad_nad_binding"/>
    <property type="match status" value="1"/>
</dbReference>
<comment type="cofactor">
    <cofactor evidence="15">
        <name>heme b</name>
        <dbReference type="ChEBI" id="CHEBI:60344"/>
    </cofactor>
    <text evidence="15">Binds 1 heme b (iron(II)-protoporphyrin IX) group per subunit.</text>
</comment>
<dbReference type="HAMAP" id="MF_01252">
    <property type="entry name" value="Hmp"/>
    <property type="match status" value="1"/>
</dbReference>
<keyword evidence="7 15" id="KW-0479">Metal-binding</keyword>
<evidence type="ECO:0000256" key="5">
    <source>
        <dbReference type="ARBA" id="ARBA00022621"/>
    </source>
</evidence>
<dbReference type="InterPro" id="IPR017938">
    <property type="entry name" value="Riboflavin_synthase-like_b-brl"/>
</dbReference>
<comment type="similarity">
    <text evidence="2 15">Belongs to the globin family. Two-domain flavohemoproteins subfamily.</text>
</comment>
<dbReference type="GO" id="GO:0071500">
    <property type="term" value="P:cellular response to nitrosative stress"/>
    <property type="evidence" value="ECO:0007669"/>
    <property type="project" value="TreeGrafter"/>
</dbReference>
<dbReference type="PANTHER" id="PTHR43396:SF3">
    <property type="entry name" value="FLAVOHEMOPROTEIN"/>
    <property type="match status" value="1"/>
</dbReference>
<evidence type="ECO:0000256" key="10">
    <source>
        <dbReference type="ARBA" id="ARBA00023002"/>
    </source>
</evidence>
<dbReference type="GO" id="GO:0005344">
    <property type="term" value="F:oxygen carrier activity"/>
    <property type="evidence" value="ECO:0007669"/>
    <property type="project" value="UniProtKB-UniRule"/>
</dbReference>
<dbReference type="GO" id="GO:0020037">
    <property type="term" value="F:heme binding"/>
    <property type="evidence" value="ECO:0007669"/>
    <property type="project" value="InterPro"/>
</dbReference>
<feature type="binding site" evidence="15">
    <location>
        <begin position="275"/>
        <end position="280"/>
    </location>
    <ligand>
        <name>NADP(+)</name>
        <dbReference type="ChEBI" id="CHEBI:58349"/>
    </ligand>
</feature>
<evidence type="ECO:0000256" key="2">
    <source>
        <dbReference type="ARBA" id="ARBA00008414"/>
    </source>
</evidence>
<dbReference type="GO" id="GO:0071949">
    <property type="term" value="F:FAD binding"/>
    <property type="evidence" value="ECO:0007669"/>
    <property type="project" value="InterPro"/>
</dbReference>
<feature type="site" description="Involved in heme-bound ligand stabilization and O-O bond activation" evidence="15">
    <location>
        <position position="29"/>
    </location>
</feature>
<feature type="region of interest" description="Reductase" evidence="15">
    <location>
        <begin position="149"/>
        <end position="407"/>
    </location>
</feature>
<dbReference type="CDD" id="cd14777">
    <property type="entry name" value="Yhb1-globin-like"/>
    <property type="match status" value="1"/>
</dbReference>
<dbReference type="Pfam" id="PF00042">
    <property type="entry name" value="Globin"/>
    <property type="match status" value="1"/>
</dbReference>
<keyword evidence="10 15" id="KW-0560">Oxidoreductase</keyword>
<protein>
    <recommendedName>
        <fullName evidence="15">Flavohemoprotein</fullName>
    </recommendedName>
    <alternativeName>
        <fullName evidence="15">Flavohemoglobin</fullName>
    </alternativeName>
    <alternativeName>
        <fullName evidence="15">Hemoglobin-like protein</fullName>
    </alternativeName>
    <alternativeName>
        <fullName evidence="15">Nitric oxide dioxygenase</fullName>
        <shortName evidence="15">NO oxygenase</shortName>
        <shortName evidence="15">NOD</shortName>
        <ecNumber evidence="15">1.14.12.17</ecNumber>
    </alternativeName>
</protein>
<dbReference type="FunFam" id="2.40.30.10:FF:000034">
    <property type="entry name" value="Flavohemoprotein"/>
    <property type="match status" value="1"/>
</dbReference>
<dbReference type="InterPro" id="IPR001709">
    <property type="entry name" value="Flavoprot_Pyr_Nucl_cyt_Rdtase"/>
</dbReference>
<dbReference type="InterPro" id="IPR000971">
    <property type="entry name" value="Globin"/>
</dbReference>
<evidence type="ECO:0000256" key="1">
    <source>
        <dbReference type="ARBA" id="ARBA00006401"/>
    </source>
</evidence>
<feature type="site" description="Influences the redox potential of the prosthetic heme and FAD groups" evidence="15">
    <location>
        <position position="390"/>
    </location>
</feature>
<dbReference type="eggNOG" id="COG1018">
    <property type="taxonomic scope" value="Bacteria"/>
</dbReference>
<sequence>MLSQKTIDIVKSSVPVLAAKGTEITKHFYKRMFENNPELLNIFNHTHQELSRQQTALANSLYEAARYIDQLEVIVPAVKQICHKHVSLGVKKEHYSIVGENLLAAMKEVLGDAATDEFIHAWAEAYWAIAKVFIEMEEELYKKAENQPGGWRYFKPFVVTEKVKESSVITSFYLKPKDGGPVPSYLPGQYITVRVKVTGDTYLSNRQYSLSDAPGKGYFRISVKREAEPNKPKGKVSNYLHDHLQVGDEIEISAPAGDFFLNVQDSTPVVLISGGVGITPMMSMLNTIAKENAERSVAFIHAARNEEVHAFKKDVEELVEKLPNASKLFCYDQPIHLENADITGHITKDVLKDYVKNEADYYICGPAPFMKAMITNLTELGIPSEKIHYEFFGPAIKFDQINQTVTV</sequence>
<reference evidence="19 21" key="2">
    <citation type="journal article" date="2020" name="Extremophiles">
        <title>Genomic analysis of Caldalkalibacillus thermarum TA2.A1 reveals aerobic alkaliphilic metabolism and evolutionary hallmarks linking alkaliphilic bacteria and plant life.</title>
        <authorList>
            <person name="de Jong S.I."/>
            <person name="van den Broek M.A."/>
            <person name="Merkel A.Y."/>
            <person name="de la Torre Cortes P."/>
            <person name="Kalamorz F."/>
            <person name="Cook G.M."/>
            <person name="van Loosdrecht M.C.M."/>
            <person name="McMillan D.G.G."/>
        </authorList>
    </citation>
    <scope>NUCLEOTIDE SEQUENCE [LARGE SCALE GENOMIC DNA]</scope>
    <source>
        <strain evidence="19 21">TA2.A1</strain>
    </source>
</reference>
<feature type="active site" description="Charge relay system" evidence="15">
    <location>
        <position position="95"/>
    </location>
</feature>
<keyword evidence="12 15" id="KW-0520">NAD</keyword>
<dbReference type="Pfam" id="PF00175">
    <property type="entry name" value="NAD_binding_1"/>
    <property type="match status" value="1"/>
</dbReference>
<dbReference type="GO" id="GO:0046210">
    <property type="term" value="P:nitric oxide catabolic process"/>
    <property type="evidence" value="ECO:0007669"/>
    <property type="project" value="TreeGrafter"/>
</dbReference>
<comment type="catalytic activity">
    <reaction evidence="14 15">
        <text>2 nitric oxide + NADPH + 2 O2 = 2 nitrate + NADP(+) + H(+)</text>
        <dbReference type="Rhea" id="RHEA:19465"/>
        <dbReference type="ChEBI" id="CHEBI:15378"/>
        <dbReference type="ChEBI" id="CHEBI:15379"/>
        <dbReference type="ChEBI" id="CHEBI:16480"/>
        <dbReference type="ChEBI" id="CHEBI:17632"/>
        <dbReference type="ChEBI" id="CHEBI:57783"/>
        <dbReference type="ChEBI" id="CHEBI:58349"/>
        <dbReference type="EC" id="1.14.12.17"/>
    </reaction>
</comment>
<evidence type="ECO:0000313" key="18">
    <source>
        <dbReference type="EMBL" id="EGL84064.1"/>
    </source>
</evidence>
<dbReference type="Gene3D" id="2.40.30.10">
    <property type="entry name" value="Translation factors"/>
    <property type="match status" value="1"/>
</dbReference>
<evidence type="ECO:0000256" key="11">
    <source>
        <dbReference type="ARBA" id="ARBA00023004"/>
    </source>
</evidence>
<dbReference type="GO" id="GO:0019825">
    <property type="term" value="F:oxygen binding"/>
    <property type="evidence" value="ECO:0007669"/>
    <property type="project" value="InterPro"/>
</dbReference>
<dbReference type="InterPro" id="IPR008333">
    <property type="entry name" value="Cbr1-like_FAD-bd_dom"/>
</dbReference>
<dbReference type="OrthoDB" id="9801223at2"/>
<dbReference type="EMBL" id="AFCE01000051">
    <property type="protein sequence ID" value="EGL84064.1"/>
    <property type="molecule type" value="Genomic_DNA"/>
</dbReference>
<feature type="binding site" evidence="15">
    <location>
        <begin position="391"/>
        <end position="394"/>
    </location>
    <ligand>
        <name>FAD</name>
        <dbReference type="ChEBI" id="CHEBI:57692"/>
    </ligand>
</feature>
<feature type="active site" description="Charge relay system" evidence="15">
    <location>
        <position position="137"/>
    </location>
</feature>
<keyword evidence="3 15" id="KW-0813">Transport</keyword>
<evidence type="ECO:0000256" key="14">
    <source>
        <dbReference type="ARBA" id="ARBA00049433"/>
    </source>
</evidence>
<evidence type="ECO:0000259" key="17">
    <source>
        <dbReference type="PROSITE" id="PS51384"/>
    </source>
</evidence>
<comment type="function">
    <text evidence="15">Is involved in NO detoxification in an aerobic process, termed nitric oxide dioxygenase (NOD) reaction that utilizes O(2) and NAD(P)H to convert NO to nitrate, which protects the bacterium from various noxious nitrogen compounds. Therefore, plays a central role in the inducible response to nitrosative stress.</text>
</comment>
<feature type="site" description="Influences the redox potential of the prosthetic heme and FAD groups" evidence="15">
    <location>
        <position position="84"/>
    </location>
</feature>
<dbReference type="GO" id="GO:0008941">
    <property type="term" value="F:nitric oxide dioxygenase NAD(P)H activity"/>
    <property type="evidence" value="ECO:0007669"/>
    <property type="project" value="UniProtKB-UniRule"/>
</dbReference>